<dbReference type="InterPro" id="IPR009081">
    <property type="entry name" value="PP-bd_ACP"/>
</dbReference>
<dbReference type="InterPro" id="IPR042099">
    <property type="entry name" value="ANL_N_sf"/>
</dbReference>
<dbReference type="GO" id="GO:0031177">
    <property type="term" value="F:phosphopantetheine binding"/>
    <property type="evidence" value="ECO:0007669"/>
    <property type="project" value="InterPro"/>
</dbReference>
<dbReference type="RefSeq" id="WP_105000942.1">
    <property type="nucleotide sequence ID" value="NZ_MQVX01000001.1"/>
</dbReference>
<keyword evidence="3" id="KW-0597">Phosphoprotein</keyword>
<gene>
    <name evidence="6" type="ORF">BST99_05685</name>
</gene>
<dbReference type="InterPro" id="IPR018317">
    <property type="entry name" value="QueC"/>
</dbReference>
<evidence type="ECO:0000313" key="6">
    <source>
        <dbReference type="EMBL" id="PQJ15292.1"/>
    </source>
</evidence>
<dbReference type="Gene3D" id="3.30.300.30">
    <property type="match status" value="2"/>
</dbReference>
<organism evidence="6 7">
    <name type="scientific">Aureicoccus marinus</name>
    <dbReference type="NCBI Taxonomy" id="754435"/>
    <lineage>
        <taxon>Bacteria</taxon>
        <taxon>Pseudomonadati</taxon>
        <taxon>Bacteroidota</taxon>
        <taxon>Flavobacteriia</taxon>
        <taxon>Flavobacteriales</taxon>
        <taxon>Flavobacteriaceae</taxon>
        <taxon>Aureicoccus</taxon>
    </lineage>
</organism>
<dbReference type="GO" id="GO:0003824">
    <property type="term" value="F:catalytic activity"/>
    <property type="evidence" value="ECO:0007669"/>
    <property type="project" value="InterPro"/>
</dbReference>
<dbReference type="NCBIfam" id="TIGR01733">
    <property type="entry name" value="AA-adenyl-dom"/>
    <property type="match status" value="1"/>
</dbReference>
<dbReference type="InterPro" id="IPR020845">
    <property type="entry name" value="AMP-binding_CS"/>
</dbReference>
<name>A0A2S7T5T6_9FLAO</name>
<dbReference type="Gene3D" id="3.40.50.12780">
    <property type="entry name" value="N-terminal domain of ligase-like"/>
    <property type="match status" value="1"/>
</dbReference>
<dbReference type="GO" id="GO:0005737">
    <property type="term" value="C:cytoplasm"/>
    <property type="evidence" value="ECO:0007669"/>
    <property type="project" value="TreeGrafter"/>
</dbReference>
<dbReference type="SUPFAM" id="SSF47336">
    <property type="entry name" value="ACP-like"/>
    <property type="match status" value="1"/>
</dbReference>
<comment type="cofactor">
    <cofactor evidence="1">
        <name>pantetheine 4'-phosphate</name>
        <dbReference type="ChEBI" id="CHEBI:47942"/>
    </cofactor>
</comment>
<evidence type="ECO:0000256" key="2">
    <source>
        <dbReference type="ARBA" id="ARBA00022450"/>
    </source>
</evidence>
<dbReference type="PROSITE" id="PS00012">
    <property type="entry name" value="PHOSPHOPANTETHEINE"/>
    <property type="match status" value="1"/>
</dbReference>
<dbReference type="GO" id="GO:0008616">
    <property type="term" value="P:tRNA queuosine(34) biosynthetic process"/>
    <property type="evidence" value="ECO:0007669"/>
    <property type="project" value="UniProtKB-KW"/>
</dbReference>
<dbReference type="EMBL" id="MQVX01000001">
    <property type="protein sequence ID" value="PQJ15292.1"/>
    <property type="molecule type" value="Genomic_DNA"/>
</dbReference>
<keyword evidence="4" id="KW-0671">Queuosine biosynthesis</keyword>
<sequence>MNENKRYQLTATQTQMWLAHQLYPEACVLNVVNTFELENSLDRELFDRSFAELQRQLSVFRLVFGIQENHPYQEVRPEPTRGLDWVECAPNEWKALVDHRKTQPLPIEETVFDACVYVLGEEHYVFYLNMHHSVEDATSSTFIWKALWTLYFGFQESGVFPSLDLIPFEQSLTEYGHESLASLDTQYWVQQSAAHIPQRFYGELSKNTLESQQLRYAIGKERLIKLKTLLKEPTFSSFSEDLGVFTILLTVYVAFLSRITQSEKVQLGIPVHHRSGLKARKSPGLWIEFFPFVTEVASGLSFKELYAQIKSEGAEFFKHALPGSSSAEANRSNQAIFNFIGAGFDNPTDWKVRTNWLHSGQSDPAHGIRCHYTKMGESGEPELWFDLNEALFKEDQRNRVGRHYLKLLDAFLDNVEQAFSEVLLEDSSLPAGDMPQVQEVPAVLGEKVNHFLRQADQIALVEGDQQFTYAQFNAALAELSSQLKRAGLQPGDRVGLCSERSSAYVAAVWTCLREGYVFVPLDPAQGAQRLQFIGENAEVSAILCSAEQEEAGLWRSTPHRLLSLSNQIFSSSACLGNPSFPNPDQAAYILYTSGSTGEPKGVVVNQGALSHYVQWAAEKYRPGNESLCMPFFTSIGFDLTLTSLLTPLATGGKVVVIGQKGSGPDLAVLELKNYQEINTVKLTPAHLQLWLSQGGVNPEIESCILGGEDLKNELSVRLFQAGVHRIYNEYGPTEATVGCIVGEFSPEKHREGSTPIGESVPYGGYLLLDEAGVEVVHGLVGQLYLYGANLAQGYWKRADRTAESFVEIAHYPGLRLYKTGDFARVNSDGDLIYLGRRDEQIKRNGFRIELGEIKSALRKQEGLDEVAIVYDQGESNEEVVAKEADTHCSNCGLPSNYPEADFDEEGVCHLCRAFEGYEIKVDQYFKTEDDLVRLLTSKQGRSSHYDCLALLSGGKDSTYVLARLVRMGLRVLAFTLDNGYISDQAKANIQKIVKQLGVDHVYGSTPHMNTIFVDSLHRHQNVCNGCFKTIYTLSTQIALEKDIPFIVTGLSRGQFFETRLTEELFWHTENSTDSIDKIILEARKLYHQEEDAVKSCLDVSMFREASTFEKVEYVDFYRYSHVSLTQMLQFLRTEIGWERPTDTGRSTNCLINQAGIHVHKKKKGYSNYAFPYSWDVRLGHKNRDESLDEINEAIDVTEVERMLDEIGYVDHEAQESNAKLLAFYTGKTNLNKEKVWAQLREVLPDYMVPNDVIQVEEIPLTSRGKVDRKELLSAYHTEGEEQAHAKQPENDIQALIQEIWQKVLRVESPGIESNFIQLGGHSLAAIRVTAQLNEDLGTELPLAWVFEFPTIESYAEALETHMRTLLEEENS</sequence>
<dbReference type="SUPFAM" id="SSF56801">
    <property type="entry name" value="Acetyl-CoA synthetase-like"/>
    <property type="match status" value="2"/>
</dbReference>
<evidence type="ECO:0000256" key="1">
    <source>
        <dbReference type="ARBA" id="ARBA00001957"/>
    </source>
</evidence>
<evidence type="ECO:0000313" key="7">
    <source>
        <dbReference type="Proteomes" id="UP000239366"/>
    </source>
</evidence>
<dbReference type="Gene3D" id="3.30.559.10">
    <property type="entry name" value="Chloramphenicol acetyltransferase-like domain"/>
    <property type="match status" value="1"/>
</dbReference>
<dbReference type="InterPro" id="IPR045851">
    <property type="entry name" value="AMP-bd_C_sf"/>
</dbReference>
<dbReference type="InterPro" id="IPR014729">
    <property type="entry name" value="Rossmann-like_a/b/a_fold"/>
</dbReference>
<dbReference type="Gene3D" id="3.30.559.30">
    <property type="entry name" value="Nonribosomal peptide synthetase, condensation domain"/>
    <property type="match status" value="1"/>
</dbReference>
<dbReference type="SMART" id="SM00823">
    <property type="entry name" value="PKS_PP"/>
    <property type="match status" value="1"/>
</dbReference>
<dbReference type="CDD" id="cd05930">
    <property type="entry name" value="A_NRPS"/>
    <property type="match status" value="1"/>
</dbReference>
<dbReference type="InterPro" id="IPR006162">
    <property type="entry name" value="Ppantetheine_attach_site"/>
</dbReference>
<dbReference type="GO" id="GO:0044550">
    <property type="term" value="P:secondary metabolite biosynthetic process"/>
    <property type="evidence" value="ECO:0007669"/>
    <property type="project" value="TreeGrafter"/>
</dbReference>
<dbReference type="InterPro" id="IPR000873">
    <property type="entry name" value="AMP-dep_synth/lig_dom"/>
</dbReference>
<dbReference type="Pfam" id="PF00501">
    <property type="entry name" value="AMP-binding"/>
    <property type="match status" value="1"/>
</dbReference>
<dbReference type="Gene3D" id="1.10.1200.10">
    <property type="entry name" value="ACP-like"/>
    <property type="match status" value="1"/>
</dbReference>
<dbReference type="InterPro" id="IPR036736">
    <property type="entry name" value="ACP-like_sf"/>
</dbReference>
<feature type="domain" description="Carrier" evidence="5">
    <location>
        <begin position="1287"/>
        <end position="1362"/>
    </location>
</feature>
<dbReference type="Pfam" id="PF06508">
    <property type="entry name" value="QueC"/>
    <property type="match status" value="1"/>
</dbReference>
<dbReference type="SUPFAM" id="SSF52402">
    <property type="entry name" value="Adenine nucleotide alpha hydrolases-like"/>
    <property type="match status" value="1"/>
</dbReference>
<dbReference type="Pfam" id="PF00550">
    <property type="entry name" value="PP-binding"/>
    <property type="match status" value="1"/>
</dbReference>
<reference evidence="7" key="1">
    <citation type="submission" date="2016-11" db="EMBL/GenBank/DDBJ databases">
        <title>Trade-off between light-utilization and light-protection in marine flavobacteria.</title>
        <authorList>
            <person name="Kumagai Y."/>
            <person name="Yoshizawa S."/>
            <person name="Kogure K."/>
        </authorList>
    </citation>
    <scope>NUCLEOTIDE SEQUENCE [LARGE SCALE GENOMIC DNA]</scope>
    <source>
        <strain evidence="7">SG-18</strain>
    </source>
</reference>
<dbReference type="Pfam" id="PF00668">
    <property type="entry name" value="Condensation"/>
    <property type="match status" value="1"/>
</dbReference>
<dbReference type="InterPro" id="IPR001242">
    <property type="entry name" value="Condensation_dom"/>
</dbReference>
<keyword evidence="2" id="KW-0596">Phosphopantetheine</keyword>
<proteinExistence type="predicted"/>
<dbReference type="PROSITE" id="PS50075">
    <property type="entry name" value="CARRIER"/>
    <property type="match status" value="1"/>
</dbReference>
<dbReference type="OrthoDB" id="4317020at2"/>
<dbReference type="PANTHER" id="PTHR45527">
    <property type="entry name" value="NONRIBOSOMAL PEPTIDE SYNTHETASE"/>
    <property type="match status" value="1"/>
</dbReference>
<protein>
    <recommendedName>
        <fullName evidence="5">Carrier domain-containing protein</fullName>
    </recommendedName>
</protein>
<dbReference type="InterPro" id="IPR010071">
    <property type="entry name" value="AA_adenyl_dom"/>
</dbReference>
<dbReference type="PANTHER" id="PTHR45527:SF1">
    <property type="entry name" value="FATTY ACID SYNTHASE"/>
    <property type="match status" value="1"/>
</dbReference>
<dbReference type="PROSITE" id="PS00455">
    <property type="entry name" value="AMP_BINDING"/>
    <property type="match status" value="1"/>
</dbReference>
<dbReference type="Gene3D" id="3.40.50.620">
    <property type="entry name" value="HUPs"/>
    <property type="match status" value="1"/>
</dbReference>
<comment type="caution">
    <text evidence="6">The sequence shown here is derived from an EMBL/GenBank/DDBJ whole genome shotgun (WGS) entry which is preliminary data.</text>
</comment>
<evidence type="ECO:0000256" key="4">
    <source>
        <dbReference type="ARBA" id="ARBA00022785"/>
    </source>
</evidence>
<dbReference type="SUPFAM" id="SSF52777">
    <property type="entry name" value="CoA-dependent acyltransferases"/>
    <property type="match status" value="2"/>
</dbReference>
<dbReference type="InterPro" id="IPR020806">
    <property type="entry name" value="PKS_PP-bd"/>
</dbReference>
<accession>A0A2S7T5T6</accession>
<dbReference type="GO" id="GO:0043041">
    <property type="term" value="P:amino acid activation for nonribosomal peptide biosynthetic process"/>
    <property type="evidence" value="ECO:0007669"/>
    <property type="project" value="TreeGrafter"/>
</dbReference>
<keyword evidence="7" id="KW-1185">Reference proteome</keyword>
<evidence type="ECO:0000259" key="5">
    <source>
        <dbReference type="PROSITE" id="PS50075"/>
    </source>
</evidence>
<dbReference type="Proteomes" id="UP000239366">
    <property type="component" value="Unassembled WGS sequence"/>
</dbReference>
<evidence type="ECO:0000256" key="3">
    <source>
        <dbReference type="ARBA" id="ARBA00022553"/>
    </source>
</evidence>
<dbReference type="InterPro" id="IPR023213">
    <property type="entry name" value="CAT-like_dom_sf"/>
</dbReference>